<keyword evidence="3" id="KW-0812">Transmembrane</keyword>
<dbReference type="Pfam" id="PF17064">
    <property type="entry name" value="QVR"/>
    <property type="match status" value="1"/>
</dbReference>
<protein>
    <submittedName>
        <fullName evidence="11">Uncharacterized protein LOC115889324</fullName>
    </submittedName>
</protein>
<dbReference type="InParanoid" id="A0A6J2YMA0"/>
<keyword evidence="2" id="KW-0336">GPI-anchor</keyword>
<name>A0A6J2YMA0_SITOR</name>
<dbReference type="GO" id="GO:0030431">
    <property type="term" value="P:sleep"/>
    <property type="evidence" value="ECO:0007669"/>
    <property type="project" value="InterPro"/>
</dbReference>
<evidence type="ECO:0000313" key="10">
    <source>
        <dbReference type="Proteomes" id="UP000504635"/>
    </source>
</evidence>
<dbReference type="GeneID" id="115889324"/>
<dbReference type="PANTHER" id="PTHR33562">
    <property type="entry name" value="ATILLA, ISOFORM B-RELATED-RELATED"/>
    <property type="match status" value="1"/>
</dbReference>
<dbReference type="AlphaFoldDB" id="A0A6J2YMA0"/>
<evidence type="ECO:0000256" key="5">
    <source>
        <dbReference type="ARBA" id="ARBA00022989"/>
    </source>
</evidence>
<evidence type="ECO:0000256" key="4">
    <source>
        <dbReference type="ARBA" id="ARBA00022729"/>
    </source>
</evidence>
<reference evidence="11" key="1">
    <citation type="submission" date="2025-08" db="UniProtKB">
        <authorList>
            <consortium name="RefSeq"/>
        </authorList>
    </citation>
    <scope>IDENTIFICATION</scope>
    <source>
        <tissue evidence="11">Gonads</tissue>
    </source>
</reference>
<dbReference type="GO" id="GO:0032222">
    <property type="term" value="P:regulation of synaptic transmission, cholinergic"/>
    <property type="evidence" value="ECO:0007669"/>
    <property type="project" value="InterPro"/>
</dbReference>
<keyword evidence="4 9" id="KW-0732">Signal</keyword>
<gene>
    <name evidence="11" type="primary">LOC115889324</name>
</gene>
<keyword evidence="6" id="KW-0472">Membrane</keyword>
<feature type="chain" id="PRO_5026920177" evidence="9">
    <location>
        <begin position="24"/>
        <end position="148"/>
    </location>
</feature>
<evidence type="ECO:0000256" key="1">
    <source>
        <dbReference type="ARBA" id="ARBA00004589"/>
    </source>
</evidence>
<evidence type="ECO:0000256" key="6">
    <source>
        <dbReference type="ARBA" id="ARBA00023136"/>
    </source>
</evidence>
<evidence type="ECO:0000256" key="2">
    <source>
        <dbReference type="ARBA" id="ARBA00022622"/>
    </source>
</evidence>
<feature type="signal peptide" evidence="9">
    <location>
        <begin position="1"/>
        <end position="23"/>
    </location>
</feature>
<organism evidence="10 11">
    <name type="scientific">Sitophilus oryzae</name>
    <name type="common">Rice weevil</name>
    <name type="synonym">Curculio oryzae</name>
    <dbReference type="NCBI Taxonomy" id="7048"/>
    <lineage>
        <taxon>Eukaryota</taxon>
        <taxon>Metazoa</taxon>
        <taxon>Ecdysozoa</taxon>
        <taxon>Arthropoda</taxon>
        <taxon>Hexapoda</taxon>
        <taxon>Insecta</taxon>
        <taxon>Pterygota</taxon>
        <taxon>Neoptera</taxon>
        <taxon>Endopterygota</taxon>
        <taxon>Coleoptera</taxon>
        <taxon>Polyphaga</taxon>
        <taxon>Cucujiformia</taxon>
        <taxon>Curculionidae</taxon>
        <taxon>Dryophthorinae</taxon>
        <taxon>Sitophilus</taxon>
    </lineage>
</organism>
<sequence length="148" mass="16592">MGFNNRFCVLAALTLCFFNEGSALQCYECTASDALSCGSPFNRNNVSVIDCSMSIFTVELGNDSENKVFTCLMIKETDTTTNGVIYNRRCSVKNSDDTCKRIIEENQKKPNIKTTCTECEKDLCNSTSNQFENFSIIALFISFAIFRI</sequence>
<comment type="subcellular location">
    <subcellularLocation>
        <location evidence="1">Membrane</location>
        <topology evidence="1">Lipid-anchor</topology>
        <topology evidence="1">GPI-anchor</topology>
    </subcellularLocation>
</comment>
<keyword evidence="10" id="KW-1185">Reference proteome</keyword>
<dbReference type="GO" id="GO:0098552">
    <property type="term" value="C:side of membrane"/>
    <property type="evidence" value="ECO:0007669"/>
    <property type="project" value="UniProtKB-KW"/>
</dbReference>
<dbReference type="Proteomes" id="UP000504635">
    <property type="component" value="Unplaced"/>
</dbReference>
<evidence type="ECO:0000256" key="9">
    <source>
        <dbReference type="SAM" id="SignalP"/>
    </source>
</evidence>
<accession>A0A6J2YMA0</accession>
<keyword evidence="7" id="KW-0325">Glycoprotein</keyword>
<keyword evidence="8" id="KW-0449">Lipoprotein</keyword>
<evidence type="ECO:0000313" key="11">
    <source>
        <dbReference type="RefSeq" id="XP_030765153.1"/>
    </source>
</evidence>
<evidence type="ECO:0000256" key="7">
    <source>
        <dbReference type="ARBA" id="ARBA00023180"/>
    </source>
</evidence>
<evidence type="ECO:0000256" key="8">
    <source>
        <dbReference type="ARBA" id="ARBA00023288"/>
    </source>
</evidence>
<keyword evidence="5" id="KW-1133">Transmembrane helix</keyword>
<evidence type="ECO:0000256" key="3">
    <source>
        <dbReference type="ARBA" id="ARBA00022692"/>
    </source>
</evidence>
<dbReference type="RefSeq" id="XP_030765153.1">
    <property type="nucleotide sequence ID" value="XM_030909293.1"/>
</dbReference>
<dbReference type="InterPro" id="IPR031424">
    <property type="entry name" value="QVR-like"/>
</dbReference>
<dbReference type="InterPro" id="IPR050975">
    <property type="entry name" value="Sleep_regulator"/>
</dbReference>
<proteinExistence type="predicted"/>
<dbReference type="KEGG" id="soy:115889324"/>